<proteinExistence type="inferred from homology"/>
<feature type="transmembrane region" description="Helical" evidence="6">
    <location>
        <begin position="390"/>
        <end position="410"/>
    </location>
</feature>
<dbReference type="GO" id="GO:0005886">
    <property type="term" value="C:plasma membrane"/>
    <property type="evidence" value="ECO:0007669"/>
    <property type="project" value="TreeGrafter"/>
</dbReference>
<dbReference type="AlphaFoldDB" id="A0A6H0XTI0"/>
<evidence type="ECO:0000256" key="5">
    <source>
        <dbReference type="ARBA" id="ARBA00023136"/>
    </source>
</evidence>
<feature type="transmembrane region" description="Helical" evidence="6">
    <location>
        <begin position="271"/>
        <end position="292"/>
    </location>
</feature>
<evidence type="ECO:0008006" key="9">
    <source>
        <dbReference type="Google" id="ProtNLM"/>
    </source>
</evidence>
<feature type="transmembrane region" description="Helical" evidence="6">
    <location>
        <begin position="66"/>
        <end position="83"/>
    </location>
</feature>
<feature type="transmembrane region" description="Helical" evidence="6">
    <location>
        <begin position="189"/>
        <end position="211"/>
    </location>
</feature>
<dbReference type="PANTHER" id="PTHR30618:SF0">
    <property type="entry name" value="PURINE-URACIL PERMEASE NCS1"/>
    <property type="match status" value="1"/>
</dbReference>
<gene>
    <name evidence="7" type="ORF">AMS68_003599</name>
</gene>
<feature type="transmembrane region" description="Helical" evidence="6">
    <location>
        <begin position="116"/>
        <end position="138"/>
    </location>
</feature>
<feature type="transmembrane region" description="Helical" evidence="6">
    <location>
        <begin position="20"/>
        <end position="46"/>
    </location>
</feature>
<feature type="transmembrane region" description="Helical" evidence="6">
    <location>
        <begin position="431"/>
        <end position="453"/>
    </location>
</feature>
<feature type="transmembrane region" description="Helical" evidence="6">
    <location>
        <begin position="473"/>
        <end position="495"/>
    </location>
</feature>
<evidence type="ECO:0000313" key="8">
    <source>
        <dbReference type="Proteomes" id="UP000503462"/>
    </source>
</evidence>
<feature type="transmembrane region" description="Helical" evidence="6">
    <location>
        <begin position="231"/>
        <end position="250"/>
    </location>
</feature>
<keyword evidence="5 6" id="KW-0472">Membrane</keyword>
<dbReference type="Proteomes" id="UP000503462">
    <property type="component" value="Chromosome 2"/>
</dbReference>
<dbReference type="PANTHER" id="PTHR30618">
    <property type="entry name" value="NCS1 FAMILY PURINE/PYRIMIDINE TRANSPORTER"/>
    <property type="match status" value="1"/>
</dbReference>
<keyword evidence="4 6" id="KW-1133">Transmembrane helix</keyword>
<dbReference type="Gene3D" id="1.10.4160.10">
    <property type="entry name" value="Hydantoin permease"/>
    <property type="match status" value="1"/>
</dbReference>
<evidence type="ECO:0000256" key="3">
    <source>
        <dbReference type="ARBA" id="ARBA00022692"/>
    </source>
</evidence>
<name>A0A6H0XTI0_9PEZI</name>
<protein>
    <recommendedName>
        <fullName evidence="9">Allantoin permease</fullName>
    </recommendedName>
</protein>
<sequence length="551" mass="61190">MTWSNVDLDPTPPEKRNWRWFNYVVFYWALSFGNWTLGSTMVGIGLNWRVAITIAIQSLTMHRWQAILTIFISQLISSIAMFFNSRCASVYHIGYPIVGRSVFGMWAAYYFVGVRALLAIIWYGVQLFSGAGLVANMLRAVFGNSYTSIPNTIPESMGITSAGMLAFFLFWLVHLPFTFLRPYHLKSFFWFKVVVMIPAVFGLFIFCMVNTGGNIGLAALDNTSPTAAGGWGWFFVWSINAGMGNTATLITNQPDIARWSKTKSGAMWSQLFTNPIAVTLSAALGILSTAAINNNWGLQLWNQWDLLEAIMDKYWSSSTRFAVFLCAAGWAISILGTNIAANMIPFGSDASMLFPRYITIPRGQLIVECLGFAICPWKILQSASTFTTFLAGYGLFMASVVAIMICDYFCLTKGNVFISHLYDGASTNRHYYYTLGWNLQAVIAYIIGVALPFPGFVGTLGPTVSEAAENLGHLGWLLSFVVSFVVYYVLCLIWPTQNQKLIKDMGLGWEEISYRPVVAEDGTVIGEEFEGKSLERVEESLGGEKGTMMSS</sequence>
<dbReference type="GO" id="GO:0015205">
    <property type="term" value="F:nucleobase transmembrane transporter activity"/>
    <property type="evidence" value="ECO:0007669"/>
    <property type="project" value="TreeGrafter"/>
</dbReference>
<feature type="transmembrane region" description="Helical" evidence="6">
    <location>
        <begin position="321"/>
        <end position="344"/>
    </location>
</feature>
<comment type="similarity">
    <text evidence="2">Belongs to the purine-cytosine permease (2.A.39) family.</text>
</comment>
<dbReference type="OrthoDB" id="2018619at2759"/>
<keyword evidence="3 6" id="KW-0812">Transmembrane</keyword>
<dbReference type="InterPro" id="IPR045225">
    <property type="entry name" value="Uracil/uridine/allantoin_perm"/>
</dbReference>
<evidence type="ECO:0000256" key="4">
    <source>
        <dbReference type="ARBA" id="ARBA00022989"/>
    </source>
</evidence>
<evidence type="ECO:0000256" key="6">
    <source>
        <dbReference type="SAM" id="Phobius"/>
    </source>
</evidence>
<reference evidence="7 8" key="1">
    <citation type="journal article" date="2016" name="Sci. Rep.">
        <title>Peltaster fructicola genome reveals evolution from an invasive phytopathogen to an ectophytic parasite.</title>
        <authorList>
            <person name="Xu C."/>
            <person name="Chen H."/>
            <person name="Gleason M.L."/>
            <person name="Xu J.R."/>
            <person name="Liu H."/>
            <person name="Zhang R."/>
            <person name="Sun G."/>
        </authorList>
    </citation>
    <scope>NUCLEOTIDE SEQUENCE [LARGE SCALE GENOMIC DNA]</scope>
    <source>
        <strain evidence="7 8">LNHT1506</strain>
    </source>
</reference>
<evidence type="ECO:0000256" key="1">
    <source>
        <dbReference type="ARBA" id="ARBA00004141"/>
    </source>
</evidence>
<evidence type="ECO:0000256" key="2">
    <source>
        <dbReference type="ARBA" id="ARBA00008974"/>
    </source>
</evidence>
<feature type="transmembrane region" description="Helical" evidence="6">
    <location>
        <begin position="158"/>
        <end position="177"/>
    </location>
</feature>
<organism evidence="7 8">
    <name type="scientific">Peltaster fructicola</name>
    <dbReference type="NCBI Taxonomy" id="286661"/>
    <lineage>
        <taxon>Eukaryota</taxon>
        <taxon>Fungi</taxon>
        <taxon>Dikarya</taxon>
        <taxon>Ascomycota</taxon>
        <taxon>Pezizomycotina</taxon>
        <taxon>Dothideomycetes</taxon>
        <taxon>Dothideomycetes incertae sedis</taxon>
        <taxon>Peltaster</taxon>
    </lineage>
</organism>
<keyword evidence="8" id="KW-1185">Reference proteome</keyword>
<feature type="transmembrane region" description="Helical" evidence="6">
    <location>
        <begin position="89"/>
        <end position="109"/>
    </location>
</feature>
<dbReference type="Pfam" id="PF02133">
    <property type="entry name" value="Transp_cyt_pur"/>
    <property type="match status" value="1"/>
</dbReference>
<comment type="subcellular location">
    <subcellularLocation>
        <location evidence="1">Membrane</location>
        <topology evidence="1">Multi-pass membrane protein</topology>
    </subcellularLocation>
</comment>
<dbReference type="InterPro" id="IPR001248">
    <property type="entry name" value="Pur-cyt_permease"/>
</dbReference>
<evidence type="ECO:0000313" key="7">
    <source>
        <dbReference type="EMBL" id="QIW98081.1"/>
    </source>
</evidence>
<dbReference type="EMBL" id="CP051140">
    <property type="protein sequence ID" value="QIW98081.1"/>
    <property type="molecule type" value="Genomic_DNA"/>
</dbReference>
<accession>A0A6H0XTI0</accession>